<proteinExistence type="inferred from homology"/>
<feature type="transmembrane region" description="Helical" evidence="10">
    <location>
        <begin position="38"/>
        <end position="60"/>
    </location>
</feature>
<name>A0A9R0K5Z9_SPIOL</name>
<dbReference type="RefSeq" id="XP_021859811.2">
    <property type="nucleotide sequence ID" value="XM_022004119.2"/>
</dbReference>
<keyword evidence="14" id="KW-1185">Reference proteome</keyword>
<dbReference type="Gene3D" id="1.20.1530.20">
    <property type="match status" value="1"/>
</dbReference>
<dbReference type="GO" id="GO:0098662">
    <property type="term" value="P:inorganic cation transmembrane transport"/>
    <property type="evidence" value="ECO:0007669"/>
    <property type="project" value="TreeGrafter"/>
</dbReference>
<dbReference type="InterPro" id="IPR050794">
    <property type="entry name" value="CPA2_transporter"/>
</dbReference>
<evidence type="ECO:0000256" key="2">
    <source>
        <dbReference type="ARBA" id="ARBA00022448"/>
    </source>
</evidence>
<feature type="transmembrane region" description="Helical" evidence="10">
    <location>
        <begin position="131"/>
        <end position="158"/>
    </location>
</feature>
<reference evidence="15" key="2">
    <citation type="submission" date="2025-08" db="UniProtKB">
        <authorList>
            <consortium name="RefSeq"/>
        </authorList>
    </citation>
    <scope>IDENTIFICATION</scope>
    <source>
        <tissue evidence="15">Leaf</tissue>
    </source>
</reference>
<dbReference type="Proteomes" id="UP000813463">
    <property type="component" value="Chromosome 5"/>
</dbReference>
<dbReference type="PANTHER" id="PTHR32468">
    <property type="entry name" value="CATION/H + ANTIPORTER"/>
    <property type="match status" value="1"/>
</dbReference>
<dbReference type="GO" id="GO:0006885">
    <property type="term" value="P:regulation of pH"/>
    <property type="evidence" value="ECO:0007669"/>
    <property type="project" value="TreeGrafter"/>
</dbReference>
<gene>
    <name evidence="15" type="primary">LOC110798920</name>
</gene>
<evidence type="ECO:0000256" key="4">
    <source>
        <dbReference type="ARBA" id="ARBA00022692"/>
    </source>
</evidence>
<evidence type="ECO:0000256" key="1">
    <source>
        <dbReference type="ARBA" id="ARBA00004141"/>
    </source>
</evidence>
<comment type="similarity">
    <text evidence="9">Belongs to the monovalent cation:proton antiporter 2 (CPA2) transporter (TC 2.A.37) family. CHX (TC 2.A.37.4) subfamily.</text>
</comment>
<feature type="transmembrane region" description="Helical" evidence="10">
    <location>
        <begin position="100"/>
        <end position="119"/>
    </location>
</feature>
<sequence>MMVYMFKTFAYLGFICYSFKLGVETNIGALLKNIDKQTTIICYLGFFASIAFSYVGLKILNITSNDGIRRIILLNAQSFFVVTCNHVNEIGIGNSELGRLACTVSLILDIFGMFLNTLVDNVIFPVIEGNFLHPIMVIGTYILMLIVCRPLVIHIISYTPEGKRVKESHFFAIFLIVLLLAFLSLQMQHFFAVFLFGFFLPTEPLSTILYEKLDAITSSVLFPIFCAVHGFRADLNSLHIKSFVLETLLIMGASGKFLATLISSMCFGVHLKTAFCLSIIMASGGFINLIKIGQYQQVGELSTEQCTTMSLHIFIWTGALLPLVRHLYKPSTQYTTIIRQGVISSSEAGNLQVLSCIFKEENLPGIMRLLQAFHPISTKKSIPVIALQIIPIITSGVSLPILAPLHEIQSSAAYRSNLSRCNRTVNALVSLEHKTNGVIRPQHYVSVSSYAAMHNDICSVSHDNNVSLLILPFHAQWTNYNNTKGFKHHSQNIRDVNKMVLDMAPCSIGMLVDRGDQNLANFSDVYRVAIFFIGGVDDQEALAFTTVFANNPRIRVDVVRLISINKTQSDDDNFEDNDAINSFQLRCIDNERVSFEEVVVNDGGETTSVVVKMKDEFDLVIVGKYHEPGCVPLFGLLDRWCDYPELGILGDMLVSPEFEFSVLVVQERPSL</sequence>
<reference evidence="14" key="1">
    <citation type="journal article" date="2021" name="Nat. Commun.">
        <title>Genomic analyses provide insights into spinach domestication and the genetic basis of agronomic traits.</title>
        <authorList>
            <person name="Cai X."/>
            <person name="Sun X."/>
            <person name="Xu C."/>
            <person name="Sun H."/>
            <person name="Wang X."/>
            <person name="Ge C."/>
            <person name="Zhang Z."/>
            <person name="Wang Q."/>
            <person name="Fei Z."/>
            <person name="Jiao C."/>
            <person name="Wang Q."/>
        </authorList>
    </citation>
    <scope>NUCLEOTIDE SEQUENCE [LARGE SCALE GENOMIC DNA]</scope>
    <source>
        <strain evidence="14">cv. Varoflay</strain>
    </source>
</reference>
<dbReference type="GO" id="GO:0012505">
    <property type="term" value="C:endomembrane system"/>
    <property type="evidence" value="ECO:0007669"/>
    <property type="project" value="TreeGrafter"/>
</dbReference>
<evidence type="ECO:0000256" key="9">
    <source>
        <dbReference type="ARBA" id="ARBA00038341"/>
    </source>
</evidence>
<evidence type="ECO:0000256" key="10">
    <source>
        <dbReference type="SAM" id="Phobius"/>
    </source>
</evidence>
<keyword evidence="6 10" id="KW-1133">Transmembrane helix</keyword>
<evidence type="ECO:0000256" key="7">
    <source>
        <dbReference type="ARBA" id="ARBA00023065"/>
    </source>
</evidence>
<dbReference type="InterPro" id="IPR038770">
    <property type="entry name" value="Na+/solute_symporter_sf"/>
</dbReference>
<dbReference type="Pfam" id="PF23256">
    <property type="entry name" value="CHX17_2nd"/>
    <property type="match status" value="1"/>
</dbReference>
<evidence type="ECO:0000259" key="13">
    <source>
        <dbReference type="Pfam" id="PF23259"/>
    </source>
</evidence>
<dbReference type="InterPro" id="IPR006153">
    <property type="entry name" value="Cation/H_exchanger_TM"/>
</dbReference>
<keyword evidence="2" id="KW-0813">Transport</keyword>
<evidence type="ECO:0000256" key="6">
    <source>
        <dbReference type="ARBA" id="ARBA00022989"/>
    </source>
</evidence>
<keyword evidence="8 10" id="KW-0472">Membrane</keyword>
<dbReference type="KEGG" id="soe:110798920"/>
<dbReference type="InterPro" id="IPR057291">
    <property type="entry name" value="CHX17_2nd"/>
</dbReference>
<protein>
    <submittedName>
        <fullName evidence="15">Cation/H(+) antiporter 14-like</fullName>
    </submittedName>
</protein>
<feature type="transmembrane region" description="Helical" evidence="10">
    <location>
        <begin position="170"/>
        <end position="200"/>
    </location>
</feature>
<evidence type="ECO:0000256" key="5">
    <source>
        <dbReference type="ARBA" id="ARBA00022958"/>
    </source>
</evidence>
<comment type="subcellular location">
    <subcellularLocation>
        <location evidence="1">Membrane</location>
        <topology evidence="1">Multi-pass membrane protein</topology>
    </subcellularLocation>
</comment>
<dbReference type="Pfam" id="PF00999">
    <property type="entry name" value="Na_H_Exchanger"/>
    <property type="match status" value="1"/>
</dbReference>
<dbReference type="GO" id="GO:0006813">
    <property type="term" value="P:potassium ion transport"/>
    <property type="evidence" value="ECO:0007669"/>
    <property type="project" value="UniProtKB-KW"/>
</dbReference>
<keyword evidence="4 10" id="KW-0812">Transmembrane</keyword>
<evidence type="ECO:0000313" key="14">
    <source>
        <dbReference type="Proteomes" id="UP000813463"/>
    </source>
</evidence>
<keyword evidence="5" id="KW-0630">Potassium</keyword>
<dbReference type="PANTHER" id="PTHR32468:SF23">
    <property type="entry name" value="CATION_H(+) ANTIPORTER 14"/>
    <property type="match status" value="1"/>
</dbReference>
<organism evidence="14 15">
    <name type="scientific">Spinacia oleracea</name>
    <name type="common">Spinach</name>
    <dbReference type="NCBI Taxonomy" id="3562"/>
    <lineage>
        <taxon>Eukaryota</taxon>
        <taxon>Viridiplantae</taxon>
        <taxon>Streptophyta</taxon>
        <taxon>Embryophyta</taxon>
        <taxon>Tracheophyta</taxon>
        <taxon>Spermatophyta</taxon>
        <taxon>Magnoliopsida</taxon>
        <taxon>eudicotyledons</taxon>
        <taxon>Gunneridae</taxon>
        <taxon>Pentapetalae</taxon>
        <taxon>Caryophyllales</taxon>
        <taxon>Chenopodiaceae</taxon>
        <taxon>Chenopodioideae</taxon>
        <taxon>Anserineae</taxon>
        <taxon>Spinacia</taxon>
    </lineage>
</organism>
<evidence type="ECO:0000256" key="3">
    <source>
        <dbReference type="ARBA" id="ARBA00022538"/>
    </source>
</evidence>
<evidence type="ECO:0000313" key="15">
    <source>
        <dbReference type="RefSeq" id="XP_021859811.2"/>
    </source>
</evidence>
<keyword evidence="7" id="KW-0406">Ion transport</keyword>
<dbReference type="AlphaFoldDB" id="A0A9R0K5Z9"/>
<accession>A0A9R0K5Z9</accession>
<dbReference type="InterPro" id="IPR057290">
    <property type="entry name" value="CHX17_C"/>
</dbReference>
<keyword evidence="3" id="KW-0633">Potassium transport</keyword>
<feature type="domain" description="Cation/H(+) antiporter C-terminal" evidence="13">
    <location>
        <begin position="528"/>
        <end position="666"/>
    </location>
</feature>
<evidence type="ECO:0000259" key="12">
    <source>
        <dbReference type="Pfam" id="PF23256"/>
    </source>
</evidence>
<feature type="domain" description="Cation/H+ exchanger transmembrane" evidence="11">
    <location>
        <begin position="5"/>
        <end position="289"/>
    </location>
</feature>
<dbReference type="Pfam" id="PF23259">
    <property type="entry name" value="CHX17_C"/>
    <property type="match status" value="1"/>
</dbReference>
<evidence type="ECO:0000256" key="8">
    <source>
        <dbReference type="ARBA" id="ARBA00023136"/>
    </source>
</evidence>
<evidence type="ECO:0000259" key="11">
    <source>
        <dbReference type="Pfam" id="PF00999"/>
    </source>
</evidence>
<feature type="domain" description="Cation/H(+) antiporter central" evidence="12">
    <location>
        <begin position="438"/>
        <end position="520"/>
    </location>
</feature>
<dbReference type="GeneID" id="110798920"/>